<sequence length="529" mass="59008">MRINSATCLPNTPVPIEVLQIACSRLLQIQISQLPTSSNSWTNPWNSCLLDVNVLLAGTRKPGELQRCLRGPPLEIEVHDRDRNMESNTKKLCLFGEDEADERVGRYLAISAPIHNCSAPHTAAFREEDRNEKTIESVSSSSLLPMGHYLESDSLLKVRLEIAVPLGMHAEIADAQVINCPYGCIIYTFDYNNSSLLHHLVAEITEINAKALQLDCYPVHLIGMALAALKLKTTFEKVSELDIGLKDKAIKKLRDKHFERTYRHEDGQLEILYNSQLSFPQRLYTELEAIFYHFCLCKPLFTGTKQPLLYARASLTLHLMRWIVDEESGLSCLCHSERLRDAILGGLLPAAEVIAVLSHKYGVPLSDEGLFIQKPPLLSLSSDDYAVPGKVSRVTQAVDSSLRNYNETRVQQKKETADKVSFERNRVGVSSLRYTISISSPEPLFSSGRRGHPLESACRQAAAVALAASYARANLGAVCQLKGKMKKPKFEAFRISPVDGKAVFNYSSQSLNSAELAKKHLRQEMEKGN</sequence>
<reference evidence="1 2" key="1">
    <citation type="journal article" date="2023" name="J. Hered.">
        <title>Chromosome-level genome of the wood stork (Mycteria americana) provides insight into avian chromosome evolution.</title>
        <authorList>
            <person name="Flamio R. Jr."/>
            <person name="Ramstad K.M."/>
        </authorList>
    </citation>
    <scope>NUCLEOTIDE SEQUENCE [LARGE SCALE GENOMIC DNA]</scope>
    <source>
        <strain evidence="1">JAX WOST 10</strain>
    </source>
</reference>
<protein>
    <submittedName>
        <fullName evidence="1">Uncharacterized protein</fullName>
    </submittedName>
</protein>
<organism evidence="1 2">
    <name type="scientific">Mycteria americana</name>
    <name type="common">Wood stork</name>
    <dbReference type="NCBI Taxonomy" id="33587"/>
    <lineage>
        <taxon>Eukaryota</taxon>
        <taxon>Metazoa</taxon>
        <taxon>Chordata</taxon>
        <taxon>Craniata</taxon>
        <taxon>Vertebrata</taxon>
        <taxon>Euteleostomi</taxon>
        <taxon>Archelosauria</taxon>
        <taxon>Archosauria</taxon>
        <taxon>Dinosauria</taxon>
        <taxon>Saurischia</taxon>
        <taxon>Theropoda</taxon>
        <taxon>Coelurosauria</taxon>
        <taxon>Aves</taxon>
        <taxon>Neognathae</taxon>
        <taxon>Neoaves</taxon>
        <taxon>Aequornithes</taxon>
        <taxon>Ciconiiformes</taxon>
        <taxon>Ciconiidae</taxon>
        <taxon>Mycteria</taxon>
    </lineage>
</organism>
<dbReference type="EMBL" id="JAUNZN010000010">
    <property type="protein sequence ID" value="KAK4815266.1"/>
    <property type="molecule type" value="Genomic_DNA"/>
</dbReference>
<dbReference type="AlphaFoldDB" id="A0AAN7S0L6"/>
<dbReference type="PANTHER" id="PTHR33667">
    <property type="entry name" value="SI:DKEY-57N24.6"/>
    <property type="match status" value="1"/>
</dbReference>
<evidence type="ECO:0000313" key="2">
    <source>
        <dbReference type="Proteomes" id="UP001333110"/>
    </source>
</evidence>
<comment type="caution">
    <text evidence="1">The sequence shown here is derived from an EMBL/GenBank/DDBJ whole genome shotgun (WGS) entry which is preliminary data.</text>
</comment>
<dbReference type="PANTHER" id="PTHR33667:SF7">
    <property type="entry name" value="RIKEN CDNA 1810020O05 GENE"/>
    <property type="match status" value="1"/>
</dbReference>
<evidence type="ECO:0000313" key="1">
    <source>
        <dbReference type="EMBL" id="KAK4815266.1"/>
    </source>
</evidence>
<proteinExistence type="predicted"/>
<keyword evidence="2" id="KW-1185">Reference proteome</keyword>
<gene>
    <name evidence="1" type="ORF">QYF61_024025</name>
</gene>
<dbReference type="Proteomes" id="UP001333110">
    <property type="component" value="Unassembled WGS sequence"/>
</dbReference>
<name>A0AAN7S0L6_MYCAM</name>
<accession>A0AAN7S0L6</accession>